<accession>A0ABU0Z7H1</accession>
<evidence type="ECO:0008006" key="3">
    <source>
        <dbReference type="Google" id="ProtNLM"/>
    </source>
</evidence>
<name>A0ABU0Z7H1_9MICO</name>
<dbReference type="RefSeq" id="WP_308869435.1">
    <property type="nucleotide sequence ID" value="NZ_JAVFWO010000005.1"/>
</dbReference>
<sequence>MPALSPGSTRRRTVLFVAVSALAVVAVATAWGVLQPRDSEPQEPAAAAAPLADGSLAPGFHAPDLDTYYSGQLIEPDPETWTDVRPSSEYRVLVMADGQDASTPRDPQVAILVGAVERWAREEDRVELAVEYLSDPHAFIDEIDRAAISRDADLIVTAGNALVDPVAVVSANYAGEDPQQFLVLGAEVAEPTHNIAASDWQGSAYLGEGVTESDYYDPAAVTEPRAYAALRAGVAAVLSGYTGIIVRIPTDQY</sequence>
<dbReference type="Proteomes" id="UP001235133">
    <property type="component" value="Unassembled WGS sequence"/>
</dbReference>
<evidence type="ECO:0000313" key="2">
    <source>
        <dbReference type="Proteomes" id="UP001235133"/>
    </source>
</evidence>
<organism evidence="1 2">
    <name type="scientific">Microbacterium psychrotolerans</name>
    <dbReference type="NCBI Taxonomy" id="3068321"/>
    <lineage>
        <taxon>Bacteria</taxon>
        <taxon>Bacillati</taxon>
        <taxon>Actinomycetota</taxon>
        <taxon>Actinomycetes</taxon>
        <taxon>Micrococcales</taxon>
        <taxon>Microbacteriaceae</taxon>
        <taxon>Microbacterium</taxon>
    </lineage>
</organism>
<dbReference type="EMBL" id="JAVFWO010000005">
    <property type="protein sequence ID" value="MDQ7879791.1"/>
    <property type="molecule type" value="Genomic_DNA"/>
</dbReference>
<comment type="caution">
    <text evidence="1">The sequence shown here is derived from an EMBL/GenBank/DDBJ whole genome shotgun (WGS) entry which is preliminary data.</text>
</comment>
<gene>
    <name evidence="1" type="ORF">Q9R08_17495</name>
</gene>
<proteinExistence type="predicted"/>
<protein>
    <recommendedName>
        <fullName evidence="3">BMP family ABC transporter substrate-binding protein</fullName>
    </recommendedName>
</protein>
<reference evidence="1 2" key="1">
    <citation type="submission" date="2023-08" db="EMBL/GenBank/DDBJ databases">
        <title>Microbacterium psychrotolerans sp. nov., a psychrotolerant bacterium isolated from soil in Heilongjiang Province, China.</title>
        <authorList>
            <person name="An P."/>
            <person name="Zhao D."/>
            <person name="Xiang H."/>
        </authorList>
    </citation>
    <scope>NUCLEOTIDE SEQUENCE [LARGE SCALE GENOMIC DNA]</scope>
    <source>
        <strain evidence="1 2">QXD-8</strain>
    </source>
</reference>
<keyword evidence="2" id="KW-1185">Reference proteome</keyword>
<evidence type="ECO:0000313" key="1">
    <source>
        <dbReference type="EMBL" id="MDQ7879791.1"/>
    </source>
</evidence>